<sequence>MSLNNNNYNKQQKIPSAIDRVAKLPVVRSACSTLSVLYKETKCSNPNLKCLCEGLERGMTTLTTAAYFRVSPVIVKLEPQISAANDVACKGLDWLEASFPVLQSPTDEVVATAKNKIGEIHGVVSIAANGAVDCVQHTVTWVMSRVPHAAADDDVANRSLVQRAIRVTAVGLDSTLTLSEALMDHVFPPTEEDEEKEARLVEGFEAAACSTSYPVRMIKLTTKLCQRTYHTVGSKIQFVQVRKSLSRSTALVQDLQNNCWTLAWRLQGLPQYLQHQAVSVLFFVTQMYNLSCPASPPVRLRGRNRIRAAEASPSNKEQARLQGTPAFRMRSARTPVLENGCNVRDCVKRNSR</sequence>
<dbReference type="PANTHER" id="PTHR14024:SF49">
    <property type="entry name" value="LIPID STORAGE DROPLETS SURFACE-BINDING PROTEIN 1"/>
    <property type="match status" value="1"/>
</dbReference>
<dbReference type="Pfam" id="PF03036">
    <property type="entry name" value="Perilipin"/>
    <property type="match status" value="1"/>
</dbReference>
<evidence type="ECO:0000256" key="3">
    <source>
        <dbReference type="ARBA" id="ARBA00022677"/>
    </source>
</evidence>
<dbReference type="KEGG" id="kmr:108231495"/>
<dbReference type="STRING" id="37003.ENSKMAP00000000143"/>
<dbReference type="GeneID" id="108231495"/>
<dbReference type="GeneTree" id="ENSGT00950000182920"/>
<dbReference type="OrthoDB" id="376826at2759"/>
<protein>
    <submittedName>
        <fullName evidence="4">Perilipin-2</fullName>
    </submittedName>
</protein>
<dbReference type="GO" id="GO:0019915">
    <property type="term" value="P:lipid storage"/>
    <property type="evidence" value="ECO:0007669"/>
    <property type="project" value="TreeGrafter"/>
</dbReference>
<accession>A0A3Q2Z9P1</accession>
<reference evidence="4" key="2">
    <citation type="submission" date="2025-09" db="UniProtKB">
        <authorList>
            <consortium name="Ensembl"/>
        </authorList>
    </citation>
    <scope>IDENTIFICATION</scope>
</reference>
<comment type="subcellular location">
    <subcellularLocation>
        <location evidence="1">Lipid droplet</location>
    </subcellularLocation>
</comment>
<comment type="similarity">
    <text evidence="2">Belongs to the perilipin family.</text>
</comment>
<dbReference type="GO" id="GO:0005811">
    <property type="term" value="C:lipid droplet"/>
    <property type="evidence" value="ECO:0007669"/>
    <property type="project" value="UniProtKB-SubCell"/>
</dbReference>
<name>A0A3Q2Z9P1_KRYMA</name>
<dbReference type="Proteomes" id="UP000264800">
    <property type="component" value="Unplaced"/>
</dbReference>
<evidence type="ECO:0000313" key="4">
    <source>
        <dbReference type="Ensembl" id="ENSKMAP00000000143.1"/>
    </source>
</evidence>
<evidence type="ECO:0000256" key="2">
    <source>
        <dbReference type="ARBA" id="ARBA00006311"/>
    </source>
</evidence>
<evidence type="ECO:0000313" key="5">
    <source>
        <dbReference type="Proteomes" id="UP000264800"/>
    </source>
</evidence>
<dbReference type="AlphaFoldDB" id="A0A3Q2Z9P1"/>
<dbReference type="GO" id="GO:0010890">
    <property type="term" value="P:positive regulation of triglyceride storage"/>
    <property type="evidence" value="ECO:0007669"/>
    <property type="project" value="TreeGrafter"/>
</dbReference>
<keyword evidence="5" id="KW-1185">Reference proteome</keyword>
<keyword evidence="3" id="KW-0551">Lipid droplet</keyword>
<dbReference type="OMA" id="QHTVTWV"/>
<dbReference type="PANTHER" id="PTHR14024">
    <property type="entry name" value="PERILIPIN"/>
    <property type="match status" value="1"/>
</dbReference>
<organism evidence="4 5">
    <name type="scientific">Kryptolebias marmoratus</name>
    <name type="common">Mangrove killifish</name>
    <name type="synonym">Rivulus marmoratus</name>
    <dbReference type="NCBI Taxonomy" id="37003"/>
    <lineage>
        <taxon>Eukaryota</taxon>
        <taxon>Metazoa</taxon>
        <taxon>Chordata</taxon>
        <taxon>Craniata</taxon>
        <taxon>Vertebrata</taxon>
        <taxon>Euteleostomi</taxon>
        <taxon>Actinopterygii</taxon>
        <taxon>Neopterygii</taxon>
        <taxon>Teleostei</taxon>
        <taxon>Neoteleostei</taxon>
        <taxon>Acanthomorphata</taxon>
        <taxon>Ovalentaria</taxon>
        <taxon>Atherinomorphae</taxon>
        <taxon>Cyprinodontiformes</taxon>
        <taxon>Rivulidae</taxon>
        <taxon>Kryptolebias</taxon>
    </lineage>
</organism>
<proteinExistence type="inferred from homology"/>
<dbReference type="SUPFAM" id="SSF109775">
    <property type="entry name" value="Mannose-6-phosphate receptor binding protein 1 (Tip47), C-terminal domain"/>
    <property type="match status" value="1"/>
</dbReference>
<dbReference type="GO" id="GO:0005829">
    <property type="term" value="C:cytosol"/>
    <property type="evidence" value="ECO:0007669"/>
    <property type="project" value="TreeGrafter"/>
</dbReference>
<dbReference type="RefSeq" id="XP_017264066.1">
    <property type="nucleotide sequence ID" value="XM_017408577.3"/>
</dbReference>
<dbReference type="InterPro" id="IPR004279">
    <property type="entry name" value="Perilipin"/>
</dbReference>
<reference evidence="4" key="1">
    <citation type="submission" date="2025-08" db="UniProtKB">
        <authorList>
            <consortium name="Ensembl"/>
        </authorList>
    </citation>
    <scope>IDENTIFICATION</scope>
</reference>
<dbReference type="Gene3D" id="3.30.720.170">
    <property type="entry name" value="Perilipin, alpha-beta domain"/>
    <property type="match status" value="1"/>
</dbReference>
<dbReference type="Ensembl" id="ENSKMAT00000000167.1">
    <property type="protein sequence ID" value="ENSKMAP00000000143.1"/>
    <property type="gene ID" value="ENSKMAG00000000121.1"/>
</dbReference>
<evidence type="ECO:0000256" key="1">
    <source>
        <dbReference type="ARBA" id="ARBA00004502"/>
    </source>
</evidence>